<dbReference type="AlphaFoldDB" id="A0A9J5Z193"/>
<evidence type="ECO:0000313" key="1">
    <source>
        <dbReference type="EMBL" id="KAG5605941.1"/>
    </source>
</evidence>
<reference evidence="1 2" key="1">
    <citation type="submission" date="2020-09" db="EMBL/GenBank/DDBJ databases">
        <title>De no assembly of potato wild relative species, Solanum commersonii.</title>
        <authorList>
            <person name="Cho K."/>
        </authorList>
    </citation>
    <scope>NUCLEOTIDE SEQUENCE [LARGE SCALE GENOMIC DNA]</scope>
    <source>
        <strain evidence="1">LZ3.2</strain>
        <tissue evidence="1">Leaf</tissue>
    </source>
</reference>
<name>A0A9J5Z193_SOLCO</name>
<dbReference type="OrthoDB" id="1938193at2759"/>
<protein>
    <submittedName>
        <fullName evidence="1">Uncharacterized protein</fullName>
    </submittedName>
</protein>
<comment type="caution">
    <text evidence="1">The sequence shown here is derived from an EMBL/GenBank/DDBJ whole genome shotgun (WGS) entry which is preliminary data.</text>
</comment>
<keyword evidence="2" id="KW-1185">Reference proteome</keyword>
<sequence>MTVFLCFCEKVGPGSILRGPLENAGVNHMKTRLFCGQANCPIELIYPPEDCNVNSSLSFTLQVCRVEDVLVEGFLEGSVVHFHLVRTVIVKSTGSISASGLGCTGGLGSGVLLPNGLSSGAGHGGKGGDAFYNGSYIRGGISYGDTGLPCELGSGSGNHSLPSSTAGGGIIVLKKKASITLPKKETTETVNHLFIQCKVAGQLWSLFLRRKNISWVMPGRIAEALYSWEEAGLQAKNRSNWRIIPATIWWTV</sequence>
<gene>
    <name evidence="1" type="ORF">H5410_027433</name>
</gene>
<dbReference type="EMBL" id="JACXVP010000005">
    <property type="protein sequence ID" value="KAG5605941.1"/>
    <property type="molecule type" value="Genomic_DNA"/>
</dbReference>
<evidence type="ECO:0000313" key="2">
    <source>
        <dbReference type="Proteomes" id="UP000824120"/>
    </source>
</evidence>
<dbReference type="PANTHER" id="PTHR31513">
    <property type="entry name" value="EPHRIN TYPE-B RECEPTOR"/>
    <property type="match status" value="1"/>
</dbReference>
<organism evidence="1 2">
    <name type="scientific">Solanum commersonii</name>
    <name type="common">Commerson's wild potato</name>
    <name type="synonym">Commerson's nightshade</name>
    <dbReference type="NCBI Taxonomy" id="4109"/>
    <lineage>
        <taxon>Eukaryota</taxon>
        <taxon>Viridiplantae</taxon>
        <taxon>Streptophyta</taxon>
        <taxon>Embryophyta</taxon>
        <taxon>Tracheophyta</taxon>
        <taxon>Spermatophyta</taxon>
        <taxon>Magnoliopsida</taxon>
        <taxon>eudicotyledons</taxon>
        <taxon>Gunneridae</taxon>
        <taxon>Pentapetalae</taxon>
        <taxon>asterids</taxon>
        <taxon>lamiids</taxon>
        <taxon>Solanales</taxon>
        <taxon>Solanaceae</taxon>
        <taxon>Solanoideae</taxon>
        <taxon>Solaneae</taxon>
        <taxon>Solanum</taxon>
    </lineage>
</organism>
<proteinExistence type="predicted"/>
<dbReference type="PANTHER" id="PTHR31513:SF10">
    <property type="entry name" value="TYROSINE-PROTEIN KINASE EPHRIN TYPE A_B RECEPTOR-LIKE DOMAIN-CONTAINING PROTEIN"/>
    <property type="match status" value="1"/>
</dbReference>
<dbReference type="Proteomes" id="UP000824120">
    <property type="component" value="Chromosome 5"/>
</dbReference>
<accession>A0A9J5Z193</accession>